<comment type="caution">
    <text evidence="1">The sequence shown here is derived from an EMBL/GenBank/DDBJ whole genome shotgun (WGS) entry which is preliminary data.</text>
</comment>
<sequence length="88" mass="9959">TNTTDEGIFNCSGKNPFQGLPGIRKFWKHPDNTSKNWWKSPDGLFWICGKRAYSKLPGDWKGRCTLGIIHPVFFLLPLDKGNDLGIPL</sequence>
<feature type="non-terminal residue" evidence="1">
    <location>
        <position position="88"/>
    </location>
</feature>
<dbReference type="Proteomes" id="UP000549499">
    <property type="component" value="Unassembled WGS sequence"/>
</dbReference>
<dbReference type="EMBL" id="VYZB01001021">
    <property type="protein sequence ID" value="NWS77733.1"/>
    <property type="molecule type" value="Genomic_DNA"/>
</dbReference>
<reference evidence="1 2" key="1">
    <citation type="submission" date="2019-09" db="EMBL/GenBank/DDBJ databases">
        <title>Bird 10,000 Genomes (B10K) Project - Family phase.</title>
        <authorList>
            <person name="Zhang G."/>
        </authorList>
    </citation>
    <scope>NUCLEOTIDE SEQUENCE [LARGE SCALE GENOMIC DNA]</scope>
    <source>
        <strain evidence="1">B10K-DU-003-44</strain>
        <tissue evidence="1">Muscle</tissue>
    </source>
</reference>
<feature type="non-terminal residue" evidence="1">
    <location>
        <position position="1"/>
    </location>
</feature>
<gene>
    <name evidence="1" type="primary">Erv31_2</name>
    <name evidence="1" type="ORF">CROSUL_R15073</name>
</gene>
<keyword evidence="2" id="KW-1185">Reference proteome</keyword>
<accession>A0A7K5I8F4</accession>
<organism evidence="1 2">
    <name type="scientific">Crotophaga sulcirostris</name>
    <name type="common">Groove-billed ani</name>
    <dbReference type="NCBI Taxonomy" id="33598"/>
    <lineage>
        <taxon>Eukaryota</taxon>
        <taxon>Metazoa</taxon>
        <taxon>Chordata</taxon>
        <taxon>Craniata</taxon>
        <taxon>Vertebrata</taxon>
        <taxon>Euteleostomi</taxon>
        <taxon>Archelosauria</taxon>
        <taxon>Archosauria</taxon>
        <taxon>Dinosauria</taxon>
        <taxon>Saurischia</taxon>
        <taxon>Theropoda</taxon>
        <taxon>Coelurosauria</taxon>
        <taxon>Aves</taxon>
        <taxon>Neognathae</taxon>
        <taxon>Neoaves</taxon>
        <taxon>Otidimorphae</taxon>
        <taxon>Cuculiformes</taxon>
        <taxon>Crotophagidae</taxon>
        <taxon>Crotophaga</taxon>
    </lineage>
</organism>
<name>A0A7K5I8F4_CROSL</name>
<evidence type="ECO:0000313" key="2">
    <source>
        <dbReference type="Proteomes" id="UP000549499"/>
    </source>
</evidence>
<dbReference type="OrthoDB" id="9950230at2759"/>
<proteinExistence type="predicted"/>
<protein>
    <submittedName>
        <fullName evidence="1">ENR1 protein</fullName>
    </submittedName>
</protein>
<evidence type="ECO:0000313" key="1">
    <source>
        <dbReference type="EMBL" id="NWS77733.1"/>
    </source>
</evidence>
<dbReference type="AlphaFoldDB" id="A0A7K5I8F4"/>